<dbReference type="Pfam" id="PF13439">
    <property type="entry name" value="Glyco_transf_4"/>
    <property type="match status" value="1"/>
</dbReference>
<dbReference type="OrthoDB" id="9810929at2"/>
<feature type="domain" description="Glycosyltransferase subfamily 4-like N-terminal" evidence="2">
    <location>
        <begin position="13"/>
        <end position="178"/>
    </location>
</feature>
<evidence type="ECO:0000313" key="4">
    <source>
        <dbReference type="Proteomes" id="UP000440978"/>
    </source>
</evidence>
<gene>
    <name evidence="3" type="primary">bshA</name>
    <name evidence="3" type="ORF">GMB86_11500</name>
</gene>
<dbReference type="EMBL" id="WNHB01000018">
    <property type="protein sequence ID" value="MTT32630.1"/>
    <property type="molecule type" value="Genomic_DNA"/>
</dbReference>
<dbReference type="PANTHER" id="PTHR45947">
    <property type="entry name" value="SULFOQUINOVOSYL TRANSFERASE SQD2"/>
    <property type="match status" value="1"/>
</dbReference>
<accession>A0A6N8CSG4</accession>
<feature type="domain" description="Glycosyl transferase family 1" evidence="1">
    <location>
        <begin position="185"/>
        <end position="350"/>
    </location>
</feature>
<dbReference type="InterPro" id="IPR023881">
    <property type="entry name" value="Thiol_BshA"/>
</dbReference>
<dbReference type="InterPro" id="IPR028098">
    <property type="entry name" value="Glyco_trans_4-like_N"/>
</dbReference>
<evidence type="ECO:0000259" key="2">
    <source>
        <dbReference type="Pfam" id="PF13439"/>
    </source>
</evidence>
<dbReference type="PANTHER" id="PTHR45947:SF3">
    <property type="entry name" value="SULFOQUINOVOSYL TRANSFERASE SQD2"/>
    <property type="match status" value="1"/>
</dbReference>
<dbReference type="InterPro" id="IPR050194">
    <property type="entry name" value="Glycosyltransferase_grp1"/>
</dbReference>
<proteinExistence type="predicted"/>
<dbReference type="SUPFAM" id="SSF53756">
    <property type="entry name" value="UDP-Glycosyltransferase/glycogen phosphorylase"/>
    <property type="match status" value="1"/>
</dbReference>
<keyword evidence="4" id="KW-1185">Reference proteome</keyword>
<dbReference type="NCBIfam" id="TIGR03999">
    <property type="entry name" value="thiol_BshA"/>
    <property type="match status" value="1"/>
</dbReference>
<dbReference type="InterPro" id="IPR001296">
    <property type="entry name" value="Glyco_trans_1"/>
</dbReference>
<dbReference type="GO" id="GO:0016757">
    <property type="term" value="F:glycosyltransferase activity"/>
    <property type="evidence" value="ECO:0007669"/>
    <property type="project" value="InterPro"/>
</dbReference>
<dbReference type="Pfam" id="PF00534">
    <property type="entry name" value="Glycos_transf_1"/>
    <property type="match status" value="1"/>
</dbReference>
<dbReference type="AlphaFoldDB" id="A0A6N8CSG4"/>
<dbReference type="RefSeq" id="WP_155220068.1">
    <property type="nucleotide sequence ID" value="NZ_WNHB01000018.1"/>
</dbReference>
<comment type="caution">
    <text evidence="3">The sequence shown here is derived from an EMBL/GenBank/DDBJ whole genome shotgun (WGS) entry which is preliminary data.</text>
</comment>
<dbReference type="Proteomes" id="UP000440978">
    <property type="component" value="Unassembled WGS sequence"/>
</dbReference>
<protein>
    <submittedName>
        <fullName evidence="3">N-acetyl-alpha-D-glucosaminyl L-malate synthase BshA</fullName>
    </submittedName>
</protein>
<dbReference type="GO" id="GO:0071793">
    <property type="term" value="P:bacillithiol biosynthetic process"/>
    <property type="evidence" value="ECO:0007669"/>
    <property type="project" value="InterPro"/>
</dbReference>
<organism evidence="3 4">
    <name type="scientific">Terrilactibacillus tamarindi</name>
    <dbReference type="NCBI Taxonomy" id="2599694"/>
    <lineage>
        <taxon>Bacteria</taxon>
        <taxon>Bacillati</taxon>
        <taxon>Bacillota</taxon>
        <taxon>Bacilli</taxon>
        <taxon>Bacillales</taxon>
        <taxon>Bacillaceae</taxon>
        <taxon>Terrilactibacillus</taxon>
    </lineage>
</organism>
<reference evidence="3 4" key="1">
    <citation type="submission" date="2019-11" db="EMBL/GenBank/DDBJ databases">
        <title>Terrilactibacillus tamarindus sp. nov. BCM23-1 isolated from bark of Tamarindus indica.</title>
        <authorList>
            <person name="Kingkaew E."/>
            <person name="Tanasupawat S."/>
        </authorList>
    </citation>
    <scope>NUCLEOTIDE SEQUENCE [LARGE SCALE GENOMIC DNA]</scope>
    <source>
        <strain evidence="3 4">BCM23-1</strain>
    </source>
</reference>
<sequence>MGLKIGITCYPTIGGSGVVATELGKLLAQKGHEIHFITSSMPFRLEKPSRNIYFHEVEVNQYAVFRYPPYDLTLASKMAEVALREKLDILHVHYAMPHAVCAFLAKEMAGGAFKIVTTLHGTDITVLGDDPSLSDMIRFGIEKSDAVTAVSQDLVHQTRDMLHTNKEIVPIYNFVDEDTYVRRDIPDLKKELGIEENEKVLIHISNFRRVKRVPDIIQTFKNVHDQLPSKLVLIGEGPEFPIVRDMVRDLGIEEYVLFLGKKENVADLLSISDLVLLLSEKESFGLILLEAAACSVPAIGTRIGGIPEVIVDGETGFIVTCGDIKAASSRALEVLQNPGLHEKMASQAFKRARTTFGTEHILSQYESVYYHVLGKYESLDR</sequence>
<evidence type="ECO:0000259" key="1">
    <source>
        <dbReference type="Pfam" id="PF00534"/>
    </source>
</evidence>
<name>A0A6N8CSG4_9BACI</name>
<evidence type="ECO:0000313" key="3">
    <source>
        <dbReference type="EMBL" id="MTT32630.1"/>
    </source>
</evidence>
<dbReference type="Gene3D" id="3.40.50.2000">
    <property type="entry name" value="Glycogen Phosphorylase B"/>
    <property type="match status" value="2"/>
</dbReference>